<proteinExistence type="predicted"/>
<organism evidence="2 3">
    <name type="scientific">Cyclobacterium plantarum</name>
    <dbReference type="NCBI Taxonomy" id="2716263"/>
    <lineage>
        <taxon>Bacteria</taxon>
        <taxon>Pseudomonadati</taxon>
        <taxon>Bacteroidota</taxon>
        <taxon>Cytophagia</taxon>
        <taxon>Cytophagales</taxon>
        <taxon>Cyclobacteriaceae</taxon>
        <taxon>Cyclobacterium</taxon>
    </lineage>
</organism>
<feature type="transmembrane region" description="Helical" evidence="1">
    <location>
        <begin position="6"/>
        <end position="25"/>
    </location>
</feature>
<gene>
    <name evidence="2" type="ORF">G9Q97_23660</name>
</gene>
<accession>A0ABX0HFS3</accession>
<keyword evidence="3" id="KW-1185">Reference proteome</keyword>
<evidence type="ECO:0000313" key="2">
    <source>
        <dbReference type="EMBL" id="NHE59813.1"/>
    </source>
</evidence>
<dbReference type="Proteomes" id="UP000649799">
    <property type="component" value="Unassembled WGS sequence"/>
</dbReference>
<keyword evidence="1" id="KW-0472">Membrane</keyword>
<keyword evidence="1" id="KW-0812">Transmembrane</keyword>
<evidence type="ECO:0000256" key="1">
    <source>
        <dbReference type="SAM" id="Phobius"/>
    </source>
</evidence>
<name>A0ABX0HFS3_9BACT</name>
<evidence type="ECO:0000313" key="3">
    <source>
        <dbReference type="Proteomes" id="UP000649799"/>
    </source>
</evidence>
<reference evidence="2 3" key="1">
    <citation type="submission" date="2020-03" db="EMBL/GenBank/DDBJ databases">
        <title>Cyclobacterium plantarum sp. nov., a marine bacterium isolated from a coastal-marine wetland.</title>
        <authorList>
            <person name="Sanchez-Porro C."/>
            <person name="Ventosa A."/>
            <person name="Amoozegar M."/>
        </authorList>
    </citation>
    <scope>NUCLEOTIDE SEQUENCE [LARGE SCALE GENOMIC DNA]</scope>
    <source>
        <strain evidence="2 3">GBPx2</strain>
    </source>
</reference>
<keyword evidence="1" id="KW-1133">Transmembrane helix</keyword>
<dbReference type="RefSeq" id="WP_166151576.1">
    <property type="nucleotide sequence ID" value="NZ_JAANYN010000017.1"/>
</dbReference>
<sequence>MFDLDIITLSMAMVAIIAFIMPFYINNKKVKAKVALAEKLLADFAKNQQLNIQVKDLWRNKYFIGIDPQKGKLIYSEDINSCLPVLIDLHLIGHVRIKEESHKVVSPTSTRKVIDKLELSFYSEKAELFHNIEFYDGEKFSDLLGETILIKKWENEIMACMQQLTKKASIL</sequence>
<protein>
    <submittedName>
        <fullName evidence="2">Uncharacterized protein</fullName>
    </submittedName>
</protein>
<dbReference type="EMBL" id="JAANYN010000017">
    <property type="protein sequence ID" value="NHE59813.1"/>
    <property type="molecule type" value="Genomic_DNA"/>
</dbReference>
<comment type="caution">
    <text evidence="2">The sequence shown here is derived from an EMBL/GenBank/DDBJ whole genome shotgun (WGS) entry which is preliminary data.</text>
</comment>